<dbReference type="VEuPathDB" id="FungiDB:H257_10457"/>
<dbReference type="InterPro" id="IPR001394">
    <property type="entry name" value="Peptidase_C19_UCH"/>
</dbReference>
<dbReference type="EMBL" id="MZMZ02005831">
    <property type="protein sequence ID" value="RQM12484.1"/>
    <property type="molecule type" value="Genomic_DNA"/>
</dbReference>
<dbReference type="Pfam" id="PF00443">
    <property type="entry name" value="UCH"/>
    <property type="match status" value="1"/>
</dbReference>
<dbReference type="Gene3D" id="1.10.238.10">
    <property type="entry name" value="EF-hand"/>
    <property type="match status" value="1"/>
</dbReference>
<evidence type="ECO:0000259" key="3">
    <source>
        <dbReference type="PROSITE" id="PS50235"/>
    </source>
</evidence>
<dbReference type="PROSITE" id="PS50222">
    <property type="entry name" value="EF_HAND_2"/>
    <property type="match status" value="1"/>
</dbReference>
<organism evidence="4 5">
    <name type="scientific">Aphanomyces astaci</name>
    <name type="common">Crayfish plague agent</name>
    <dbReference type="NCBI Taxonomy" id="112090"/>
    <lineage>
        <taxon>Eukaryota</taxon>
        <taxon>Sar</taxon>
        <taxon>Stramenopiles</taxon>
        <taxon>Oomycota</taxon>
        <taxon>Saprolegniomycetes</taxon>
        <taxon>Saprolegniales</taxon>
        <taxon>Verrucalvaceae</taxon>
        <taxon>Aphanomyces</taxon>
    </lineage>
</organism>
<dbReference type="GO" id="GO:0005509">
    <property type="term" value="F:calcium ion binding"/>
    <property type="evidence" value="ECO:0007669"/>
    <property type="project" value="InterPro"/>
</dbReference>
<feature type="compositionally biased region" description="Polar residues" evidence="1">
    <location>
        <begin position="658"/>
        <end position="670"/>
    </location>
</feature>
<dbReference type="VEuPathDB" id="FungiDB:H257_10459"/>
<dbReference type="GO" id="GO:0004843">
    <property type="term" value="F:cysteine-type deubiquitinase activity"/>
    <property type="evidence" value="ECO:0007669"/>
    <property type="project" value="InterPro"/>
</dbReference>
<evidence type="ECO:0000313" key="4">
    <source>
        <dbReference type="EMBL" id="RQM12484.1"/>
    </source>
</evidence>
<evidence type="ECO:0008006" key="6">
    <source>
        <dbReference type="Google" id="ProtNLM"/>
    </source>
</evidence>
<proteinExistence type="predicted"/>
<name>A0A3R7WMU8_APHAT</name>
<dbReference type="PANTHER" id="PTHR21646:SF76">
    <property type="entry name" value="UBIQUITIN CARBOXYL-TERMINAL HYDROLASE 32"/>
    <property type="match status" value="1"/>
</dbReference>
<feature type="region of interest" description="Disordered" evidence="1">
    <location>
        <begin position="1114"/>
        <end position="1189"/>
    </location>
</feature>
<dbReference type="PANTHER" id="PTHR21646">
    <property type="entry name" value="UBIQUITIN CARBOXYL-TERMINAL HYDROLASE"/>
    <property type="match status" value="1"/>
</dbReference>
<keyword evidence="5" id="KW-1185">Reference proteome</keyword>
<dbReference type="Proteomes" id="UP000284702">
    <property type="component" value="Unassembled WGS sequence"/>
</dbReference>
<evidence type="ECO:0000313" key="5">
    <source>
        <dbReference type="Proteomes" id="UP000284702"/>
    </source>
</evidence>
<protein>
    <recommendedName>
        <fullName evidence="6">USP domain-containing protein</fullName>
    </recommendedName>
</protein>
<sequence>MMWSSILGLPDTILRQSVAEARLGEAETRRATQAFHRASGHGQMTKQVFVHSVVRELLPNFPTALAERLFGCINVDLSGTLKYKEFISTVCVLKVGTPREQLKLVFRVLDSTESGYITRKDVRTMLSWVIPTSVDIVDSVDGGGGVACTAATFESTLFAKAEKLKWETFRVRMMSSGGSICAGGLTLVSWVHALGAAMTFQEHSLPTTPVASAALLPSNELTTTPSTLHVLGLYHAPTTLYPEKMAALHNGFHHLHGLYGHGVGVPKDVLHDTFVRSSVFPAYGNMRISLSYLDSFNMDNGQSQNNAINLAPTLRDWMLHLAFAAHESMLEGLRCLFDLFADSQTVNHHHPTSAAAASVDGHVSDLTELLYHVVPSPTYLLHAHVILHTHVAPPPLAQHISRWVDQLLVACDTVTFADFCGWLSSEQPDLLHALHECCDMVHVRLLGAAVEPATAIQIVHGLLQVYHPTTNPGVPGQAWFRVDRAMMWTPFLALDDSHMLAAKLPTNNGDFHRHDDINDEVFVNRATYDALCRFYAIMWAECRLSNLGNSCFMNAVLQCLFHTTPLQEYFVSQAYVYDVNVTNTHGMQGVFAAVYGDLARAMASPNRSRPIAPLTFKVAIGKLYPQFQGHLQHDAHECLSVLLQGLNEDLSRPLVSPHSPNKANSIQTTKPYVDLPDSNNRPDSEVAYEWWRAHVLRDPSIITALFTGQFKSAVDCSQCGQTSNRFEPFSFLQVPLPASSSRWRTIYVHLGHGHRIQKRKIQLQSTAVVADLLAALDDQNGAQTCSTHASVVVAIVHSHKVHSIVQPKQVLADIAQDLHVYSYDGLAAPLSGLPSPRRYQCVYRRQRLVPFYFLQPFRVQLYGTPLLVPSATPMTGRDLYKWECVGMLCSEEVVDMYCSRCLTSVAHTKRLALWSTPPILVVQLKRFQSISETQSMVKADASIRFPATLSLAPFLAATTTKSTNQPNTPPMPPPCDTVNNAICDKEDDQKPDDPVPTPFVWKDDIAVTFPYPTAATDPPGYDLYGIVCHVGVLGAGHYVAYVRDRTTWWCVDDMTVSVVTNLNLSTLMSAAYLLFYQRRDMADVAMDCWFPRSDASNGIHVNVDELRRQMLFKSTDKGTSAGPPVKTLPTKPSASSHPPSKLFPPMTLVSSRLASPETPTDPPSPLQWKSYRSTHGGPRFSLLKSTKNVKRAPARIPPLDVSVPSPAAVAVGWTGKSNNHAEADHQAEDENGRTTGAALEDDDTDSTPASDDVTVDDNGGGNADETKVLAMLAASTSSTDNVEKLQQLRHEVFELHVKDISRQLHRQMDLNNVADDDAFDGAMVDSTGLYIDTT</sequence>
<dbReference type="InterPro" id="IPR050185">
    <property type="entry name" value="Ub_carboxyl-term_hydrolase"/>
</dbReference>
<dbReference type="InterPro" id="IPR018200">
    <property type="entry name" value="USP_CS"/>
</dbReference>
<evidence type="ECO:0000256" key="1">
    <source>
        <dbReference type="SAM" id="MobiDB-lite"/>
    </source>
</evidence>
<feature type="region of interest" description="Disordered" evidence="1">
    <location>
        <begin position="1235"/>
        <end position="1262"/>
    </location>
</feature>
<dbReference type="InterPro" id="IPR002048">
    <property type="entry name" value="EF_hand_dom"/>
</dbReference>
<dbReference type="InterPro" id="IPR028889">
    <property type="entry name" value="USP"/>
</dbReference>
<accession>A0A3R7WMU8</accession>
<dbReference type="InterPro" id="IPR038765">
    <property type="entry name" value="Papain-like_cys_pep_sf"/>
</dbReference>
<dbReference type="InterPro" id="IPR011992">
    <property type="entry name" value="EF-hand-dom_pair"/>
</dbReference>
<feature type="domain" description="USP" evidence="3">
    <location>
        <begin position="542"/>
        <end position="1079"/>
    </location>
</feature>
<evidence type="ECO:0000259" key="2">
    <source>
        <dbReference type="PROSITE" id="PS50222"/>
    </source>
</evidence>
<feature type="domain" description="EF-hand" evidence="2">
    <location>
        <begin position="97"/>
        <end position="132"/>
    </location>
</feature>
<dbReference type="Gene3D" id="3.90.70.10">
    <property type="entry name" value="Cysteine proteinases"/>
    <property type="match status" value="2"/>
</dbReference>
<dbReference type="PROSITE" id="PS00973">
    <property type="entry name" value="USP_2"/>
    <property type="match status" value="1"/>
</dbReference>
<dbReference type="SUPFAM" id="SSF54001">
    <property type="entry name" value="Cysteine proteinases"/>
    <property type="match status" value="1"/>
</dbReference>
<dbReference type="SUPFAM" id="SSF47473">
    <property type="entry name" value="EF-hand"/>
    <property type="match status" value="1"/>
</dbReference>
<gene>
    <name evidence="4" type="ORF">B5M09_007213</name>
</gene>
<dbReference type="GO" id="GO:0016579">
    <property type="term" value="P:protein deubiquitination"/>
    <property type="evidence" value="ECO:0007669"/>
    <property type="project" value="InterPro"/>
</dbReference>
<reference evidence="4" key="1">
    <citation type="submission" date="2018-07" db="EMBL/GenBank/DDBJ databases">
        <title>Annotation of Aphanomyces astaci genome assembly.</title>
        <authorList>
            <person name="Studholme D.J."/>
        </authorList>
    </citation>
    <scope>NUCLEOTIDE SEQUENCE [LARGE SCALE GENOMIC DNA]</scope>
    <source>
        <strain evidence="4">Pc</strain>
    </source>
</reference>
<dbReference type="PROSITE" id="PS50235">
    <property type="entry name" value="USP_3"/>
    <property type="match status" value="1"/>
</dbReference>
<feature type="region of interest" description="Disordered" evidence="1">
    <location>
        <begin position="653"/>
        <end position="678"/>
    </location>
</feature>
<comment type="caution">
    <text evidence="4">The sequence shown here is derived from an EMBL/GenBank/DDBJ whole genome shotgun (WGS) entry which is preliminary data.</text>
</comment>